<evidence type="ECO:0000256" key="1">
    <source>
        <dbReference type="PROSITE-ProRule" id="PRU00339"/>
    </source>
</evidence>
<dbReference type="InterPro" id="IPR011990">
    <property type="entry name" value="TPR-like_helical_dom_sf"/>
</dbReference>
<evidence type="ECO:0000313" key="3">
    <source>
        <dbReference type="EMBL" id="SMO65575.1"/>
    </source>
</evidence>
<dbReference type="PROSITE" id="PS50005">
    <property type="entry name" value="TPR"/>
    <property type="match status" value="2"/>
</dbReference>
<accession>A0A521D1J3</accession>
<dbReference type="Pfam" id="PF14559">
    <property type="entry name" value="TPR_19"/>
    <property type="match status" value="1"/>
</dbReference>
<keyword evidence="2" id="KW-0732">Signal</keyword>
<dbReference type="Gene3D" id="1.25.40.10">
    <property type="entry name" value="Tetratricopeptide repeat domain"/>
    <property type="match status" value="1"/>
</dbReference>
<feature type="signal peptide" evidence="2">
    <location>
        <begin position="1"/>
        <end position="20"/>
    </location>
</feature>
<dbReference type="OrthoDB" id="9769030at2"/>
<proteinExistence type="predicted"/>
<evidence type="ECO:0000256" key="2">
    <source>
        <dbReference type="SAM" id="SignalP"/>
    </source>
</evidence>
<dbReference type="RefSeq" id="WP_142603686.1">
    <property type="nucleotide sequence ID" value="NZ_FXSZ01000005.1"/>
</dbReference>
<evidence type="ECO:0000313" key="4">
    <source>
        <dbReference type="Proteomes" id="UP000315971"/>
    </source>
</evidence>
<dbReference type="SUPFAM" id="SSF48452">
    <property type="entry name" value="TPR-like"/>
    <property type="match status" value="1"/>
</dbReference>
<reference evidence="3 4" key="1">
    <citation type="submission" date="2017-05" db="EMBL/GenBank/DDBJ databases">
        <authorList>
            <person name="Varghese N."/>
            <person name="Submissions S."/>
        </authorList>
    </citation>
    <scope>NUCLEOTIDE SEQUENCE [LARGE SCALE GENOMIC DNA]</scope>
    <source>
        <strain evidence="3 4">DSM 21342</strain>
    </source>
</reference>
<dbReference type="EMBL" id="FXSZ01000005">
    <property type="protein sequence ID" value="SMO65575.1"/>
    <property type="molecule type" value="Genomic_DNA"/>
</dbReference>
<dbReference type="InterPro" id="IPR019734">
    <property type="entry name" value="TPR_rpt"/>
</dbReference>
<dbReference type="SMART" id="SM00028">
    <property type="entry name" value="TPR"/>
    <property type="match status" value="2"/>
</dbReference>
<keyword evidence="1" id="KW-0802">TPR repeat</keyword>
<organism evidence="3 4">
    <name type="scientific">Solitalea koreensis</name>
    <dbReference type="NCBI Taxonomy" id="543615"/>
    <lineage>
        <taxon>Bacteria</taxon>
        <taxon>Pseudomonadati</taxon>
        <taxon>Bacteroidota</taxon>
        <taxon>Sphingobacteriia</taxon>
        <taxon>Sphingobacteriales</taxon>
        <taxon>Sphingobacteriaceae</taxon>
        <taxon>Solitalea</taxon>
    </lineage>
</organism>
<feature type="repeat" description="TPR" evidence="1">
    <location>
        <begin position="26"/>
        <end position="59"/>
    </location>
</feature>
<dbReference type="Proteomes" id="UP000315971">
    <property type="component" value="Unassembled WGS sequence"/>
</dbReference>
<feature type="chain" id="PRO_5022228781" evidence="2">
    <location>
        <begin position="21"/>
        <end position="252"/>
    </location>
</feature>
<feature type="repeat" description="TPR" evidence="1">
    <location>
        <begin position="60"/>
        <end position="93"/>
    </location>
</feature>
<keyword evidence="4" id="KW-1185">Reference proteome</keyword>
<gene>
    <name evidence="3" type="ORF">SAMN06265350_105129</name>
</gene>
<protein>
    <submittedName>
        <fullName evidence="3">Tetratricopeptide repeat-containing protein</fullName>
    </submittedName>
</protein>
<sequence length="252" mass="28191">MIKTLISLLLLIVFTQFANAQNSTTADSLYNAALTEYDQQHISKAIEGFQKVLAINPNHLDALFNLASLTYQEGEKEKAIELFQHAAALGDKQSKNILKDKLHIRLIYTDTMNIDDVDKKPLLIVGDKTEQLEINDVLNKNLITPIVERIAKSQAIRKQALDAKAKEDKIPLNKVTGARLTLSICFGKDGSIFNQVMGYDAESRKKIQTEVDKESSHLGKVQPGEYDGKTVNVIGYLFPINFYPEEPTINTN</sequence>
<name>A0A521D1J3_9SPHI</name>
<dbReference type="AlphaFoldDB" id="A0A521D1J3"/>